<feature type="signal peptide" evidence="1">
    <location>
        <begin position="1"/>
        <end position="21"/>
    </location>
</feature>
<protein>
    <recommendedName>
        <fullName evidence="4">DUF4412 domain-containing protein</fullName>
    </recommendedName>
</protein>
<feature type="chain" id="PRO_5045203216" description="DUF4412 domain-containing protein" evidence="1">
    <location>
        <begin position="22"/>
        <end position="218"/>
    </location>
</feature>
<dbReference type="RefSeq" id="WP_166124700.1">
    <property type="nucleotide sequence ID" value="NZ_JAANOQ010000001.1"/>
</dbReference>
<reference evidence="2 3" key="1">
    <citation type="submission" date="2020-08" db="EMBL/GenBank/DDBJ databases">
        <title>Description of novel Flavobacterium F-408 isolate.</title>
        <authorList>
            <person name="Saticioglu I.B."/>
            <person name="Duman M."/>
            <person name="Altun S."/>
        </authorList>
    </citation>
    <scope>NUCLEOTIDE SEQUENCE [LARGE SCALE GENOMIC DNA]</scope>
    <source>
        <strain evidence="2 3">F-408</strain>
    </source>
</reference>
<accession>A0ABR7IUR1</accession>
<proteinExistence type="predicted"/>
<keyword evidence="3" id="KW-1185">Reference proteome</keyword>
<dbReference type="EMBL" id="JACRUN010000001">
    <property type="protein sequence ID" value="MBC5833448.1"/>
    <property type="molecule type" value="Genomic_DNA"/>
</dbReference>
<comment type="caution">
    <text evidence="2">The sequence shown here is derived from an EMBL/GenBank/DDBJ whole genome shotgun (WGS) entry which is preliminary data.</text>
</comment>
<evidence type="ECO:0000313" key="2">
    <source>
        <dbReference type="EMBL" id="MBC5833448.1"/>
    </source>
</evidence>
<evidence type="ECO:0000313" key="3">
    <source>
        <dbReference type="Proteomes" id="UP000605990"/>
    </source>
</evidence>
<sequence>MKNLKQIALVAFAIFSTQFYAQTKTGAVTYEMSMPDNAELSAMGTNTIKVSFSEKSTATQMDMMGGMISIKTITPDKSNATDTRMLMDMMGKKYEVTGGSQGFGNSDIASLKDAVSVTYDKKNTKEILGYKCYNATVKMTDGTVSNFYVTEAITVQTKADDKIKLSGFPLEIEVNSEKGKIILLATAFDKAPTANCFVIPEGYKKVTQEELQKELGGM</sequence>
<evidence type="ECO:0008006" key="4">
    <source>
        <dbReference type="Google" id="ProtNLM"/>
    </source>
</evidence>
<dbReference type="Proteomes" id="UP000605990">
    <property type="component" value="Unassembled WGS sequence"/>
</dbReference>
<organism evidence="2 3">
    <name type="scientific">Flavobacterium bernardetii</name>
    <dbReference type="NCBI Taxonomy" id="2813823"/>
    <lineage>
        <taxon>Bacteria</taxon>
        <taxon>Pseudomonadati</taxon>
        <taxon>Bacteroidota</taxon>
        <taxon>Flavobacteriia</taxon>
        <taxon>Flavobacteriales</taxon>
        <taxon>Flavobacteriaceae</taxon>
        <taxon>Flavobacterium</taxon>
    </lineage>
</organism>
<name>A0ABR7IUR1_9FLAO</name>
<gene>
    <name evidence="2" type="ORF">H8R27_00980</name>
</gene>
<keyword evidence="1" id="KW-0732">Signal</keyword>
<evidence type="ECO:0000256" key="1">
    <source>
        <dbReference type="SAM" id="SignalP"/>
    </source>
</evidence>